<dbReference type="AlphaFoldDB" id="A0A5J4UL72"/>
<evidence type="ECO:0000256" key="1">
    <source>
        <dbReference type="SAM" id="MobiDB-lite"/>
    </source>
</evidence>
<feature type="region of interest" description="Disordered" evidence="1">
    <location>
        <begin position="61"/>
        <end position="81"/>
    </location>
</feature>
<protein>
    <submittedName>
        <fullName evidence="2">Uncharacterized protein</fullName>
    </submittedName>
</protein>
<organism evidence="2 3">
    <name type="scientific">Streblomastix strix</name>
    <dbReference type="NCBI Taxonomy" id="222440"/>
    <lineage>
        <taxon>Eukaryota</taxon>
        <taxon>Metamonada</taxon>
        <taxon>Preaxostyla</taxon>
        <taxon>Oxymonadida</taxon>
        <taxon>Streblomastigidae</taxon>
        <taxon>Streblomastix</taxon>
    </lineage>
</organism>
<proteinExistence type="predicted"/>
<dbReference type="Proteomes" id="UP000324800">
    <property type="component" value="Unassembled WGS sequence"/>
</dbReference>
<accession>A0A5J4UL72</accession>
<evidence type="ECO:0000313" key="2">
    <source>
        <dbReference type="EMBL" id="KAA6371023.1"/>
    </source>
</evidence>
<comment type="caution">
    <text evidence="2">The sequence shown here is derived from an EMBL/GenBank/DDBJ whole genome shotgun (WGS) entry which is preliminary data.</text>
</comment>
<gene>
    <name evidence="2" type="ORF">EZS28_033450</name>
</gene>
<reference evidence="2 3" key="1">
    <citation type="submission" date="2019-03" db="EMBL/GenBank/DDBJ databases">
        <title>Single cell metagenomics reveals metabolic interactions within the superorganism composed of flagellate Streblomastix strix and complex community of Bacteroidetes bacteria on its surface.</title>
        <authorList>
            <person name="Treitli S.C."/>
            <person name="Kolisko M."/>
            <person name="Husnik F."/>
            <person name="Keeling P."/>
            <person name="Hampl V."/>
        </authorList>
    </citation>
    <scope>NUCLEOTIDE SEQUENCE [LARGE SCALE GENOMIC DNA]</scope>
    <source>
        <strain evidence="2">ST1C</strain>
    </source>
</reference>
<evidence type="ECO:0000313" key="3">
    <source>
        <dbReference type="Proteomes" id="UP000324800"/>
    </source>
</evidence>
<dbReference type="EMBL" id="SNRW01014841">
    <property type="protein sequence ID" value="KAA6371023.1"/>
    <property type="molecule type" value="Genomic_DNA"/>
</dbReference>
<sequence>MISNSSIRPMSLIQALSILKPSECSCVALALKPPIASQFTSEVILEKTNDSDTIHNLRREKHAQQKDFKSSAPTTDNSRQSDEELIEIRDNKMNSSQLIVAYGERSRKIFIFDNVDTVSEIRDSDFYNQLGQQIGMSQFLFEHLQDGYDWLASIKQEGKNFIERNDSTTTSLHGMSLSKIIYAQFIDAVMSKDKL</sequence>
<name>A0A5J4UL72_9EUKA</name>